<evidence type="ECO:0000256" key="2">
    <source>
        <dbReference type="ARBA" id="ARBA00023002"/>
    </source>
</evidence>
<dbReference type="RefSeq" id="WP_084449932.1">
    <property type="nucleotide sequence ID" value="NZ_FWXN01000003.1"/>
</dbReference>
<dbReference type="OrthoDB" id="9792003at2"/>
<dbReference type="GO" id="GO:0016491">
    <property type="term" value="F:oxidoreductase activity"/>
    <property type="evidence" value="ECO:0007669"/>
    <property type="project" value="UniProtKB-KW"/>
</dbReference>
<evidence type="ECO:0000313" key="4">
    <source>
        <dbReference type="EMBL" id="SMC41516.1"/>
    </source>
</evidence>
<dbReference type="AlphaFoldDB" id="A0A1W1YZG0"/>
<dbReference type="Pfam" id="PF00106">
    <property type="entry name" value="adh_short"/>
    <property type="match status" value="1"/>
</dbReference>
<proteinExistence type="inferred from homology"/>
<dbReference type="PRINTS" id="PR00081">
    <property type="entry name" value="GDHRDH"/>
</dbReference>
<name>A0A1W1YZG0_9MICO</name>
<evidence type="ECO:0000256" key="3">
    <source>
        <dbReference type="RuleBase" id="RU000363"/>
    </source>
</evidence>
<dbReference type="CDD" id="cd05374">
    <property type="entry name" value="17beta-HSD-like_SDR_c"/>
    <property type="match status" value="1"/>
</dbReference>
<dbReference type="NCBIfam" id="NF004826">
    <property type="entry name" value="PRK06182.1"/>
    <property type="match status" value="1"/>
</dbReference>
<accession>A0A1W1YZG0</accession>
<organism evidence="4 5">
    <name type="scientific">Janibacter indicus</name>
    <dbReference type="NCBI Taxonomy" id="857417"/>
    <lineage>
        <taxon>Bacteria</taxon>
        <taxon>Bacillati</taxon>
        <taxon>Actinomycetota</taxon>
        <taxon>Actinomycetes</taxon>
        <taxon>Micrococcales</taxon>
        <taxon>Intrasporangiaceae</taxon>
        <taxon>Janibacter</taxon>
    </lineage>
</organism>
<protein>
    <submittedName>
        <fullName evidence="4">Short-chain dehydrogenase</fullName>
    </submittedName>
</protein>
<comment type="similarity">
    <text evidence="1 3">Belongs to the short-chain dehydrogenases/reductases (SDR) family.</text>
</comment>
<sequence>MTDSHVALVTGASSGIGEAAAVALAEAGWTVVGAARRLERLESLRTKGVTPHVVDVSDDDSMVTLVDDVVAEHGRIDVLVNNAGYSVFGAVEDVPVEVARRQLEVNVLGLSRMSQLVLPHMRAAGAGRIINIASVAGHVSEPLGGWYHASKYAVEALSDAMRMELAPHGVRVAIIEPGAIRTEFGDIAADSLAEYSGSGAYAGQARRMARAHERMFGADAAEVDVVVDAIVHAATARRPRSRYQVPASARAMVAATKVVPSPVMDAVMGRMFGTHRR</sequence>
<reference evidence="4 5" key="1">
    <citation type="submission" date="2017-04" db="EMBL/GenBank/DDBJ databases">
        <authorList>
            <person name="Afonso C.L."/>
            <person name="Miller P.J."/>
            <person name="Scott M.A."/>
            <person name="Spackman E."/>
            <person name="Goraichik I."/>
            <person name="Dimitrov K.M."/>
            <person name="Suarez D.L."/>
            <person name="Swayne D.E."/>
        </authorList>
    </citation>
    <scope>NUCLEOTIDE SEQUENCE [LARGE SCALE GENOMIC DNA]</scope>
    <source>
        <strain evidence="4 5">CGMCC 1.12511</strain>
    </source>
</reference>
<dbReference type="Proteomes" id="UP000192634">
    <property type="component" value="Unassembled WGS sequence"/>
</dbReference>
<dbReference type="InterPro" id="IPR036291">
    <property type="entry name" value="NAD(P)-bd_dom_sf"/>
</dbReference>
<evidence type="ECO:0000256" key="1">
    <source>
        <dbReference type="ARBA" id="ARBA00006484"/>
    </source>
</evidence>
<dbReference type="PANTHER" id="PTHR44169:SF6">
    <property type="entry name" value="NADPH-DEPENDENT 1-ACYLDIHYDROXYACETONE PHOSPHATE REDUCTASE"/>
    <property type="match status" value="1"/>
</dbReference>
<dbReference type="EMBL" id="FWXN01000003">
    <property type="protein sequence ID" value="SMC41516.1"/>
    <property type="molecule type" value="Genomic_DNA"/>
</dbReference>
<gene>
    <name evidence="4" type="ORF">SAMN06296429_10329</name>
</gene>
<dbReference type="InterPro" id="IPR002347">
    <property type="entry name" value="SDR_fam"/>
</dbReference>
<dbReference type="SUPFAM" id="SSF51735">
    <property type="entry name" value="NAD(P)-binding Rossmann-fold domains"/>
    <property type="match status" value="1"/>
</dbReference>
<evidence type="ECO:0000313" key="5">
    <source>
        <dbReference type="Proteomes" id="UP000192634"/>
    </source>
</evidence>
<dbReference type="PANTHER" id="PTHR44169">
    <property type="entry name" value="NADPH-DEPENDENT 1-ACYLDIHYDROXYACETONE PHOSPHATE REDUCTASE"/>
    <property type="match status" value="1"/>
</dbReference>
<dbReference type="Gene3D" id="3.40.50.720">
    <property type="entry name" value="NAD(P)-binding Rossmann-like Domain"/>
    <property type="match status" value="1"/>
</dbReference>
<keyword evidence="2" id="KW-0560">Oxidoreductase</keyword>
<dbReference type="PRINTS" id="PR00080">
    <property type="entry name" value="SDRFAMILY"/>
</dbReference>